<comment type="caution">
    <text evidence="6">The sequence shown here is derived from an EMBL/GenBank/DDBJ whole genome shotgun (WGS) entry which is preliminary data.</text>
</comment>
<reference evidence="6 7" key="1">
    <citation type="submission" date="2024-06" db="EMBL/GenBank/DDBJ databases">
        <title>Sorghum-associated microbial communities from plants grown in Nebraska, USA.</title>
        <authorList>
            <person name="Schachtman D."/>
        </authorList>
    </citation>
    <scope>NUCLEOTIDE SEQUENCE [LARGE SCALE GENOMIC DNA]</scope>
    <source>
        <strain evidence="6 7">3207</strain>
    </source>
</reference>
<dbReference type="Gene3D" id="1.10.10.60">
    <property type="entry name" value="Homeodomain-like"/>
    <property type="match status" value="1"/>
</dbReference>
<sequence length="203" mass="21903">MNARGRPRSFDRSVALERAMDVFWARGYAGTSISELTEAMGINSPSLYAAFGSKEELFREAVALYVATDDACTLQMLEGELTTRDSISAMLFASARSCVRPDKPVGCFVVLGATNGGPETDAAQQFLCDRRKDMARRIRDRLERGVADGELPSGLNLERIAAYFGTVIKGMSIEARDGANGETLLSVAKSAMLGWDALTSTQG</sequence>
<accession>A0ABV2R5S3</accession>
<dbReference type="EMBL" id="JBEPSM010000005">
    <property type="protein sequence ID" value="MET4636627.1"/>
    <property type="molecule type" value="Genomic_DNA"/>
</dbReference>
<dbReference type="InterPro" id="IPR001647">
    <property type="entry name" value="HTH_TetR"/>
</dbReference>
<dbReference type="Pfam" id="PF00440">
    <property type="entry name" value="TetR_N"/>
    <property type="match status" value="1"/>
</dbReference>
<dbReference type="PROSITE" id="PS01081">
    <property type="entry name" value="HTH_TETR_1"/>
    <property type="match status" value="1"/>
</dbReference>
<evidence type="ECO:0000256" key="4">
    <source>
        <dbReference type="PROSITE-ProRule" id="PRU00335"/>
    </source>
</evidence>
<keyword evidence="2 4" id="KW-0238">DNA-binding</keyword>
<dbReference type="PROSITE" id="PS50977">
    <property type="entry name" value="HTH_TETR_2"/>
    <property type="match status" value="1"/>
</dbReference>
<dbReference type="Gene3D" id="1.10.357.10">
    <property type="entry name" value="Tetracycline Repressor, domain 2"/>
    <property type="match status" value="1"/>
</dbReference>
<dbReference type="InterPro" id="IPR023772">
    <property type="entry name" value="DNA-bd_HTH_TetR-type_CS"/>
</dbReference>
<dbReference type="PRINTS" id="PR00455">
    <property type="entry name" value="HTHTETR"/>
</dbReference>
<protein>
    <submittedName>
        <fullName evidence="6">AcrR family transcriptional regulator</fullName>
    </submittedName>
</protein>
<gene>
    <name evidence="6" type="ORF">ABIE08_004590</name>
</gene>
<feature type="domain" description="HTH tetR-type" evidence="5">
    <location>
        <begin position="9"/>
        <end position="69"/>
    </location>
</feature>
<keyword evidence="7" id="KW-1185">Reference proteome</keyword>
<dbReference type="SUPFAM" id="SSF48498">
    <property type="entry name" value="Tetracyclin repressor-like, C-terminal domain"/>
    <property type="match status" value="1"/>
</dbReference>
<dbReference type="Proteomes" id="UP001549321">
    <property type="component" value="Unassembled WGS sequence"/>
</dbReference>
<proteinExistence type="predicted"/>
<feature type="DNA-binding region" description="H-T-H motif" evidence="4">
    <location>
        <begin position="32"/>
        <end position="51"/>
    </location>
</feature>
<name>A0ABV2R5S3_9HYPH</name>
<evidence type="ECO:0000313" key="6">
    <source>
        <dbReference type="EMBL" id="MET4636627.1"/>
    </source>
</evidence>
<keyword evidence="3" id="KW-0804">Transcription</keyword>
<dbReference type="PANTHER" id="PTHR47506:SF1">
    <property type="entry name" value="HTH-TYPE TRANSCRIPTIONAL REGULATOR YJDC"/>
    <property type="match status" value="1"/>
</dbReference>
<evidence type="ECO:0000313" key="7">
    <source>
        <dbReference type="Proteomes" id="UP001549321"/>
    </source>
</evidence>
<dbReference type="InterPro" id="IPR036271">
    <property type="entry name" value="Tet_transcr_reg_TetR-rel_C_sf"/>
</dbReference>
<keyword evidence="1" id="KW-0805">Transcription regulation</keyword>
<evidence type="ECO:0000256" key="2">
    <source>
        <dbReference type="ARBA" id="ARBA00023125"/>
    </source>
</evidence>
<dbReference type="InterPro" id="IPR009057">
    <property type="entry name" value="Homeodomain-like_sf"/>
</dbReference>
<organism evidence="6 7">
    <name type="scientific">Kaistia defluvii</name>
    <dbReference type="NCBI Taxonomy" id="410841"/>
    <lineage>
        <taxon>Bacteria</taxon>
        <taxon>Pseudomonadati</taxon>
        <taxon>Pseudomonadota</taxon>
        <taxon>Alphaproteobacteria</taxon>
        <taxon>Hyphomicrobiales</taxon>
        <taxon>Kaistiaceae</taxon>
        <taxon>Kaistia</taxon>
    </lineage>
</organism>
<evidence type="ECO:0000256" key="3">
    <source>
        <dbReference type="ARBA" id="ARBA00023163"/>
    </source>
</evidence>
<dbReference type="PANTHER" id="PTHR47506">
    <property type="entry name" value="TRANSCRIPTIONAL REGULATORY PROTEIN"/>
    <property type="match status" value="1"/>
</dbReference>
<evidence type="ECO:0000259" key="5">
    <source>
        <dbReference type="PROSITE" id="PS50977"/>
    </source>
</evidence>
<dbReference type="SUPFAM" id="SSF46689">
    <property type="entry name" value="Homeodomain-like"/>
    <property type="match status" value="1"/>
</dbReference>
<evidence type="ECO:0000256" key="1">
    <source>
        <dbReference type="ARBA" id="ARBA00023015"/>
    </source>
</evidence>